<feature type="region of interest" description="Disordered" evidence="1">
    <location>
        <begin position="59"/>
        <end position="102"/>
    </location>
</feature>
<feature type="compositionally biased region" description="Polar residues" evidence="1">
    <location>
        <begin position="91"/>
        <end position="102"/>
    </location>
</feature>
<dbReference type="Proteomes" id="UP001516400">
    <property type="component" value="Unassembled WGS sequence"/>
</dbReference>
<dbReference type="AlphaFoldDB" id="A0ABD2P8Q5"/>
<comment type="caution">
    <text evidence="2">The sequence shown here is derived from an EMBL/GenBank/DDBJ whole genome shotgun (WGS) entry which is preliminary data.</text>
</comment>
<proteinExistence type="predicted"/>
<evidence type="ECO:0000256" key="1">
    <source>
        <dbReference type="SAM" id="MobiDB-lite"/>
    </source>
</evidence>
<sequence length="102" mass="11631">MQQRIEDLETSTKELKSKEIMIKPKLQVTVDTKNLKGQVAELKEAGFPTRVSRYNMQTVQNPYKTTHSEPILHKGRGVDRKSSKKSDKNPYRNQAATLSAET</sequence>
<feature type="compositionally biased region" description="Basic and acidic residues" evidence="1">
    <location>
        <begin position="66"/>
        <end position="90"/>
    </location>
</feature>
<keyword evidence="3" id="KW-1185">Reference proteome</keyword>
<gene>
    <name evidence="2" type="ORF">HHI36_001817</name>
</gene>
<reference evidence="2 3" key="1">
    <citation type="journal article" date="2021" name="BMC Biol.">
        <title>Horizontally acquired antibacterial genes associated with adaptive radiation of ladybird beetles.</title>
        <authorList>
            <person name="Li H.S."/>
            <person name="Tang X.F."/>
            <person name="Huang Y.H."/>
            <person name="Xu Z.Y."/>
            <person name="Chen M.L."/>
            <person name="Du X.Y."/>
            <person name="Qiu B.Y."/>
            <person name="Chen P.T."/>
            <person name="Zhang W."/>
            <person name="Slipinski A."/>
            <person name="Escalona H.E."/>
            <person name="Waterhouse R.M."/>
            <person name="Zwick A."/>
            <person name="Pang H."/>
        </authorList>
    </citation>
    <scope>NUCLEOTIDE SEQUENCE [LARGE SCALE GENOMIC DNA]</scope>
    <source>
        <strain evidence="2">SYSU2018</strain>
    </source>
</reference>
<name>A0ABD2P8Q5_9CUCU</name>
<dbReference type="EMBL" id="JABFTP020000185">
    <property type="protein sequence ID" value="KAL3287343.1"/>
    <property type="molecule type" value="Genomic_DNA"/>
</dbReference>
<organism evidence="2 3">
    <name type="scientific">Cryptolaemus montrouzieri</name>
    <dbReference type="NCBI Taxonomy" id="559131"/>
    <lineage>
        <taxon>Eukaryota</taxon>
        <taxon>Metazoa</taxon>
        <taxon>Ecdysozoa</taxon>
        <taxon>Arthropoda</taxon>
        <taxon>Hexapoda</taxon>
        <taxon>Insecta</taxon>
        <taxon>Pterygota</taxon>
        <taxon>Neoptera</taxon>
        <taxon>Endopterygota</taxon>
        <taxon>Coleoptera</taxon>
        <taxon>Polyphaga</taxon>
        <taxon>Cucujiformia</taxon>
        <taxon>Coccinelloidea</taxon>
        <taxon>Coccinellidae</taxon>
        <taxon>Scymninae</taxon>
        <taxon>Scymnini</taxon>
        <taxon>Cryptolaemus</taxon>
    </lineage>
</organism>
<evidence type="ECO:0000313" key="2">
    <source>
        <dbReference type="EMBL" id="KAL3287343.1"/>
    </source>
</evidence>
<accession>A0ABD2P8Q5</accession>
<evidence type="ECO:0000313" key="3">
    <source>
        <dbReference type="Proteomes" id="UP001516400"/>
    </source>
</evidence>
<protein>
    <submittedName>
        <fullName evidence="2">Uncharacterized protein</fullName>
    </submittedName>
</protein>